<evidence type="ECO:0000256" key="4">
    <source>
        <dbReference type="SAM" id="MobiDB-lite"/>
    </source>
</evidence>
<dbReference type="AlphaFoldDB" id="A0A8K0JS55"/>
<dbReference type="EMBL" id="JABELV010000001">
    <property type="protein sequence ID" value="KAG7580072.1"/>
    <property type="molecule type" value="Genomic_DNA"/>
</dbReference>
<accession>A0A8K0JS55</accession>
<reference evidence="5" key="1">
    <citation type="submission" date="2020-04" db="EMBL/GenBank/DDBJ databases">
        <title>Analysis of mating type loci in Filobasidium floriforme.</title>
        <authorList>
            <person name="Nowrousian M."/>
        </authorList>
    </citation>
    <scope>NUCLEOTIDE SEQUENCE</scope>
    <source>
        <strain evidence="5">CBS 6242</strain>
    </source>
</reference>
<dbReference type="GO" id="GO:0005743">
    <property type="term" value="C:mitochondrial inner membrane"/>
    <property type="evidence" value="ECO:0007669"/>
    <property type="project" value="UniProtKB-SubCell"/>
</dbReference>
<gene>
    <name evidence="5" type="ORF">FFLO_00043</name>
</gene>
<keyword evidence="3" id="KW-0472">Membrane</keyword>
<evidence type="ECO:0000313" key="5">
    <source>
        <dbReference type="EMBL" id="KAG7580072.1"/>
    </source>
</evidence>
<comment type="caution">
    <text evidence="5">The sequence shown here is derived from an EMBL/GenBank/DDBJ whole genome shotgun (WGS) entry which is preliminary data.</text>
</comment>
<organism evidence="5 6">
    <name type="scientific">Filobasidium floriforme</name>
    <dbReference type="NCBI Taxonomy" id="5210"/>
    <lineage>
        <taxon>Eukaryota</taxon>
        <taxon>Fungi</taxon>
        <taxon>Dikarya</taxon>
        <taxon>Basidiomycota</taxon>
        <taxon>Agaricomycotina</taxon>
        <taxon>Tremellomycetes</taxon>
        <taxon>Filobasidiales</taxon>
        <taxon>Filobasidiaceae</taxon>
        <taxon>Filobasidium</taxon>
    </lineage>
</organism>
<keyword evidence="3" id="KW-0999">Mitochondrion inner membrane</keyword>
<proteinExistence type="inferred from homology"/>
<dbReference type="Pfam" id="PF08583">
    <property type="entry name" value="Cmc1"/>
    <property type="match status" value="1"/>
</dbReference>
<dbReference type="PROSITE" id="PS51808">
    <property type="entry name" value="CHCH"/>
    <property type="match status" value="1"/>
</dbReference>
<feature type="region of interest" description="Disordered" evidence="4">
    <location>
        <begin position="59"/>
        <end position="81"/>
    </location>
</feature>
<dbReference type="InterPro" id="IPR013892">
    <property type="entry name" value="Cyt_c_biogenesis_Cmc1-like"/>
</dbReference>
<dbReference type="Proteomes" id="UP000812966">
    <property type="component" value="Unassembled WGS sequence"/>
</dbReference>
<comment type="similarity">
    <text evidence="1 3">Belongs to the CMC family.</text>
</comment>
<evidence type="ECO:0000256" key="2">
    <source>
        <dbReference type="ARBA" id="ARBA00023157"/>
    </source>
</evidence>
<comment type="subcellular location">
    <subcellularLocation>
        <location evidence="3">Mitochondrion inner membrane</location>
    </subcellularLocation>
</comment>
<keyword evidence="3" id="KW-0143">Chaperone</keyword>
<evidence type="ECO:0000256" key="3">
    <source>
        <dbReference type="RuleBase" id="RU364104"/>
    </source>
</evidence>
<evidence type="ECO:0000313" key="6">
    <source>
        <dbReference type="Proteomes" id="UP000812966"/>
    </source>
</evidence>
<protein>
    <recommendedName>
        <fullName evidence="3">COX assembly mitochondrial protein</fullName>
    </recommendedName>
</protein>
<comment type="function">
    <text evidence="3">Required for mitochondrial cytochrome c oxidase (COX) assembly and respiration.</text>
</comment>
<name>A0A8K0JS55_9TREE</name>
<dbReference type="OrthoDB" id="532630at2759"/>
<keyword evidence="3" id="KW-0496">Mitochondrion</keyword>
<evidence type="ECO:0000256" key="1">
    <source>
        <dbReference type="ARBA" id="ARBA00007347"/>
    </source>
</evidence>
<keyword evidence="6" id="KW-1185">Reference proteome</keyword>
<keyword evidence="2" id="KW-1015">Disulfide bond</keyword>
<sequence>MHAPLNVPLREASCLKEIQAINECHARGFLARLKGDCNAAREALNLCLRKERLDRTARNSENAKLRNEKKKQAWESLDKEV</sequence>